<protein>
    <submittedName>
        <fullName evidence="1">Uncharacterized protein</fullName>
    </submittedName>
</protein>
<evidence type="ECO:0000313" key="1">
    <source>
        <dbReference type="EMBL" id="GHG05701.1"/>
    </source>
</evidence>
<comment type="caution">
    <text evidence="1">The sequence shown here is derived from an EMBL/GenBank/DDBJ whole genome shotgun (WGS) entry which is preliminary data.</text>
</comment>
<keyword evidence="2" id="KW-1185">Reference proteome</keyword>
<gene>
    <name evidence="1" type="ORF">GCM10017667_40730</name>
</gene>
<dbReference type="AlphaFoldDB" id="A0A919BQZ4"/>
<name>A0A919BQZ4_STRFL</name>
<accession>A0A919BQZ4</accession>
<sequence length="68" mass="7032">MRLVLRAVVGQLLLRAARRPVSALLLGPCSCARLLVGLGMEQTTTVAVVVPAGTAGPVGELRRLVRAG</sequence>
<reference evidence="1" key="1">
    <citation type="journal article" date="2014" name="Int. J. Syst. Evol. Microbiol.">
        <title>Complete genome sequence of Corynebacterium casei LMG S-19264T (=DSM 44701T), isolated from a smear-ripened cheese.</title>
        <authorList>
            <consortium name="US DOE Joint Genome Institute (JGI-PGF)"/>
            <person name="Walter F."/>
            <person name="Albersmeier A."/>
            <person name="Kalinowski J."/>
            <person name="Ruckert C."/>
        </authorList>
    </citation>
    <scope>NUCLEOTIDE SEQUENCE</scope>
    <source>
        <strain evidence="1">JCM 4122</strain>
    </source>
</reference>
<reference evidence="1" key="2">
    <citation type="submission" date="2020-09" db="EMBL/GenBank/DDBJ databases">
        <authorList>
            <person name="Sun Q."/>
            <person name="Ohkuma M."/>
        </authorList>
    </citation>
    <scope>NUCLEOTIDE SEQUENCE</scope>
    <source>
        <strain evidence="1">JCM 4122</strain>
    </source>
</reference>
<evidence type="ECO:0000313" key="2">
    <source>
        <dbReference type="Proteomes" id="UP000632849"/>
    </source>
</evidence>
<organism evidence="1 2">
    <name type="scientific">Streptomyces filamentosus</name>
    <name type="common">Streptomyces roseosporus</name>
    <dbReference type="NCBI Taxonomy" id="67294"/>
    <lineage>
        <taxon>Bacteria</taxon>
        <taxon>Bacillati</taxon>
        <taxon>Actinomycetota</taxon>
        <taxon>Actinomycetes</taxon>
        <taxon>Kitasatosporales</taxon>
        <taxon>Streptomycetaceae</taxon>
        <taxon>Streptomyces</taxon>
    </lineage>
</organism>
<dbReference type="EMBL" id="BNBE01000002">
    <property type="protein sequence ID" value="GHG05701.1"/>
    <property type="molecule type" value="Genomic_DNA"/>
</dbReference>
<proteinExistence type="predicted"/>
<dbReference type="Proteomes" id="UP000632849">
    <property type="component" value="Unassembled WGS sequence"/>
</dbReference>